<dbReference type="OrthoDB" id="9769961at2"/>
<feature type="domain" description="Lipoyl-binding" evidence="2">
    <location>
        <begin position="1"/>
        <end position="71"/>
    </location>
</feature>
<dbReference type="Gene3D" id="2.40.50.100">
    <property type="match status" value="1"/>
</dbReference>
<dbReference type="CDD" id="cd06850">
    <property type="entry name" value="biotinyl_domain"/>
    <property type="match status" value="1"/>
</dbReference>
<keyword evidence="1" id="KW-0092">Biotin</keyword>
<proteinExistence type="predicted"/>
<keyword evidence="4" id="KW-1185">Reference proteome</keyword>
<name>A0A5K7YN89_9BACT</name>
<dbReference type="SUPFAM" id="SSF51230">
    <property type="entry name" value="Single hybrid motif"/>
    <property type="match status" value="1"/>
</dbReference>
<evidence type="ECO:0000259" key="2">
    <source>
        <dbReference type="PROSITE" id="PS50968"/>
    </source>
</evidence>
<reference evidence="3 4" key="1">
    <citation type="submission" date="2019-11" db="EMBL/GenBank/DDBJ databases">
        <title>Comparative genomics of hydrocarbon-degrading Desulfosarcina strains.</title>
        <authorList>
            <person name="Watanabe M."/>
            <person name="Kojima H."/>
            <person name="Fukui M."/>
        </authorList>
    </citation>
    <scope>NUCLEOTIDE SEQUENCE [LARGE SCALE GENOMIC DNA]</scope>
    <source>
        <strain evidence="3 4">PL12</strain>
    </source>
</reference>
<dbReference type="FunFam" id="2.40.50.100:FF:000003">
    <property type="entry name" value="Acetyl-CoA carboxylase biotin carboxyl carrier protein"/>
    <property type="match status" value="1"/>
</dbReference>
<dbReference type="InterPro" id="IPR000089">
    <property type="entry name" value="Biotin_lipoyl"/>
</dbReference>
<evidence type="ECO:0000256" key="1">
    <source>
        <dbReference type="ARBA" id="ARBA00023267"/>
    </source>
</evidence>
<dbReference type="KEGG" id="dalk:DSCA_36600"/>
<dbReference type="InterPro" id="IPR011053">
    <property type="entry name" value="Single_hybrid_motif"/>
</dbReference>
<dbReference type="AlphaFoldDB" id="A0A5K7YN89"/>
<dbReference type="Pfam" id="PF00364">
    <property type="entry name" value="Biotin_lipoyl"/>
    <property type="match status" value="1"/>
</dbReference>
<dbReference type="PANTHER" id="PTHR45266:SF3">
    <property type="entry name" value="OXALOACETATE DECARBOXYLASE ALPHA CHAIN"/>
    <property type="match status" value="1"/>
</dbReference>
<protein>
    <recommendedName>
        <fullName evidence="2">Lipoyl-binding domain-containing protein</fullName>
    </recommendedName>
</protein>
<dbReference type="RefSeq" id="WP_155317741.1">
    <property type="nucleotide sequence ID" value="NZ_AP021874.1"/>
</dbReference>
<dbReference type="PANTHER" id="PTHR45266">
    <property type="entry name" value="OXALOACETATE DECARBOXYLASE ALPHA CHAIN"/>
    <property type="match status" value="1"/>
</dbReference>
<sequence>MKSEIISPMPGIVVDVLVNKGDSVLAGQDAVIIESMKMENPLRAPADGTVADVLVAKNDNVAMNQVLVIIN</sequence>
<dbReference type="Proteomes" id="UP000427906">
    <property type="component" value="Chromosome"/>
</dbReference>
<dbReference type="InterPro" id="IPR050709">
    <property type="entry name" value="Biotin_Carboxyl_Carrier/Decarb"/>
</dbReference>
<organism evidence="3 4">
    <name type="scientific">Desulfosarcina alkanivorans</name>
    <dbReference type="NCBI Taxonomy" id="571177"/>
    <lineage>
        <taxon>Bacteria</taxon>
        <taxon>Pseudomonadati</taxon>
        <taxon>Thermodesulfobacteriota</taxon>
        <taxon>Desulfobacteria</taxon>
        <taxon>Desulfobacterales</taxon>
        <taxon>Desulfosarcinaceae</taxon>
        <taxon>Desulfosarcina</taxon>
    </lineage>
</organism>
<evidence type="ECO:0000313" key="4">
    <source>
        <dbReference type="Proteomes" id="UP000427906"/>
    </source>
</evidence>
<accession>A0A5K7YN89</accession>
<dbReference type="PROSITE" id="PS50968">
    <property type="entry name" value="BIOTINYL_LIPOYL"/>
    <property type="match status" value="1"/>
</dbReference>
<gene>
    <name evidence="3" type="ORF">DSCA_36600</name>
</gene>
<dbReference type="EMBL" id="AP021874">
    <property type="protein sequence ID" value="BBO69730.1"/>
    <property type="molecule type" value="Genomic_DNA"/>
</dbReference>
<evidence type="ECO:0000313" key="3">
    <source>
        <dbReference type="EMBL" id="BBO69730.1"/>
    </source>
</evidence>